<accession>A0A2U2BNP1</accession>
<dbReference type="RefSeq" id="WP_109088340.1">
    <property type="nucleotide sequence ID" value="NZ_QEXO01000001.1"/>
</dbReference>
<evidence type="ECO:0000259" key="1">
    <source>
        <dbReference type="Pfam" id="PF01575"/>
    </source>
</evidence>
<dbReference type="Proteomes" id="UP000245216">
    <property type="component" value="Unassembled WGS sequence"/>
</dbReference>
<protein>
    <submittedName>
        <fullName evidence="2">Dehydratase</fullName>
    </submittedName>
</protein>
<dbReference type="PANTHER" id="PTHR43664">
    <property type="entry name" value="MONOAMINE OXIDASE-RELATED"/>
    <property type="match status" value="1"/>
</dbReference>
<organism evidence="2 3">
    <name type="scientific">Alcaligenes faecalis</name>
    <dbReference type="NCBI Taxonomy" id="511"/>
    <lineage>
        <taxon>Bacteria</taxon>
        <taxon>Pseudomonadati</taxon>
        <taxon>Pseudomonadota</taxon>
        <taxon>Betaproteobacteria</taxon>
        <taxon>Burkholderiales</taxon>
        <taxon>Alcaligenaceae</taxon>
        <taxon>Alcaligenes</taxon>
    </lineage>
</organism>
<dbReference type="InterPro" id="IPR002539">
    <property type="entry name" value="MaoC-like_dom"/>
</dbReference>
<dbReference type="AlphaFoldDB" id="A0A2U2BNP1"/>
<dbReference type="STRING" id="511.UZ73_02495"/>
<evidence type="ECO:0000313" key="2">
    <source>
        <dbReference type="EMBL" id="PWE15641.1"/>
    </source>
</evidence>
<sequence>MSLTAPVYLEDLALGMEFRSAEHALDEAQIVSFARQFDPQPFHLDAEAAKDTFFQGLAASGWHTAAITMKLLVDSLVFNQGIIGAGGQIDWPRPTRPGDVLHVLSKIIDIQPSRSKADRGMVTVESHTMNQNNEVCQRLIAKLIAFRRPEV</sequence>
<proteinExistence type="predicted"/>
<feature type="domain" description="MaoC-like" evidence="1">
    <location>
        <begin position="15"/>
        <end position="125"/>
    </location>
</feature>
<comment type="caution">
    <text evidence="2">The sequence shown here is derived from an EMBL/GenBank/DDBJ whole genome shotgun (WGS) entry which is preliminary data.</text>
</comment>
<dbReference type="SUPFAM" id="SSF54637">
    <property type="entry name" value="Thioesterase/thiol ester dehydrase-isomerase"/>
    <property type="match status" value="1"/>
</dbReference>
<dbReference type="CDD" id="cd03454">
    <property type="entry name" value="YdeM"/>
    <property type="match status" value="1"/>
</dbReference>
<dbReference type="PANTHER" id="PTHR43664:SF1">
    <property type="entry name" value="BETA-METHYLMALYL-COA DEHYDRATASE"/>
    <property type="match status" value="1"/>
</dbReference>
<dbReference type="Gene3D" id="3.10.129.10">
    <property type="entry name" value="Hotdog Thioesterase"/>
    <property type="match status" value="1"/>
</dbReference>
<name>A0A2U2BNP1_ALCFA</name>
<dbReference type="InterPro" id="IPR029069">
    <property type="entry name" value="HotDog_dom_sf"/>
</dbReference>
<dbReference type="EMBL" id="QEXO01000001">
    <property type="protein sequence ID" value="PWE15641.1"/>
    <property type="molecule type" value="Genomic_DNA"/>
</dbReference>
<reference evidence="2 3" key="1">
    <citation type="submission" date="2018-05" db="EMBL/GenBank/DDBJ databases">
        <title>Genome Sequence of an Efficient Indole-Degrading Bacterium, Alcaligenes sp.YBY.</title>
        <authorList>
            <person name="Yang B."/>
        </authorList>
    </citation>
    <scope>NUCLEOTIDE SEQUENCE [LARGE SCALE GENOMIC DNA]</scope>
    <source>
        <strain evidence="2 3">YBY</strain>
    </source>
</reference>
<dbReference type="InterPro" id="IPR052342">
    <property type="entry name" value="MCH/BMMD"/>
</dbReference>
<dbReference type="Pfam" id="PF01575">
    <property type="entry name" value="MaoC_dehydratas"/>
    <property type="match status" value="1"/>
</dbReference>
<reference evidence="2 3" key="2">
    <citation type="submission" date="2018-05" db="EMBL/GenBank/DDBJ databases">
        <authorList>
            <person name="Lanie J.A."/>
            <person name="Ng W.-L."/>
            <person name="Kazmierczak K.M."/>
            <person name="Andrzejewski T.M."/>
            <person name="Davidsen T.M."/>
            <person name="Wayne K.J."/>
            <person name="Tettelin H."/>
            <person name="Glass J.I."/>
            <person name="Rusch D."/>
            <person name="Podicherti R."/>
            <person name="Tsui H.-C.T."/>
            <person name="Winkler M.E."/>
        </authorList>
    </citation>
    <scope>NUCLEOTIDE SEQUENCE [LARGE SCALE GENOMIC DNA]</scope>
    <source>
        <strain evidence="2 3">YBY</strain>
    </source>
</reference>
<gene>
    <name evidence="2" type="ORF">DF183_02605</name>
</gene>
<evidence type="ECO:0000313" key="3">
    <source>
        <dbReference type="Proteomes" id="UP000245216"/>
    </source>
</evidence>